<dbReference type="PANTHER" id="PTHR13696">
    <property type="entry name" value="P-LOOP CONTAINING NUCLEOSIDE TRIPHOSPHATE HYDROLASE"/>
    <property type="match status" value="1"/>
</dbReference>
<dbReference type="RefSeq" id="WP_002565388.1">
    <property type="nucleotide sequence ID" value="NZ_JAWYMX010000030.1"/>
</dbReference>
<reference evidence="2 3" key="1">
    <citation type="submission" date="2018-08" db="EMBL/GenBank/DDBJ databases">
        <title>A genome reference for cultivated species of the human gut microbiota.</title>
        <authorList>
            <person name="Zou Y."/>
            <person name="Xue W."/>
            <person name="Luo G."/>
        </authorList>
    </citation>
    <scope>NUCLEOTIDE SEQUENCE [LARGE SCALE GENOMIC DNA]</scope>
    <source>
        <strain evidence="2 3">AM35-14</strain>
    </source>
</reference>
<dbReference type="Pfam" id="PF13614">
    <property type="entry name" value="AAA_31"/>
    <property type="match status" value="1"/>
</dbReference>
<dbReference type="SUPFAM" id="SSF52540">
    <property type="entry name" value="P-loop containing nucleoside triphosphate hydrolases"/>
    <property type="match status" value="1"/>
</dbReference>
<dbReference type="AlphaFoldDB" id="A0A414AL80"/>
<evidence type="ECO:0000259" key="1">
    <source>
        <dbReference type="Pfam" id="PF13614"/>
    </source>
</evidence>
<dbReference type="InterPro" id="IPR025669">
    <property type="entry name" value="AAA_dom"/>
</dbReference>
<protein>
    <submittedName>
        <fullName evidence="2">ParA family protein</fullName>
    </submittedName>
</protein>
<organism evidence="2 3">
    <name type="scientific">Enterocloster bolteae</name>
    <dbReference type="NCBI Taxonomy" id="208479"/>
    <lineage>
        <taxon>Bacteria</taxon>
        <taxon>Bacillati</taxon>
        <taxon>Bacillota</taxon>
        <taxon>Clostridia</taxon>
        <taxon>Lachnospirales</taxon>
        <taxon>Lachnospiraceae</taxon>
        <taxon>Enterocloster</taxon>
    </lineage>
</organism>
<dbReference type="InterPro" id="IPR050678">
    <property type="entry name" value="DNA_Partitioning_ATPase"/>
</dbReference>
<dbReference type="InterPro" id="IPR027417">
    <property type="entry name" value="P-loop_NTPase"/>
</dbReference>
<accession>A0A414AL80</accession>
<dbReference type="Gene3D" id="3.40.50.300">
    <property type="entry name" value="P-loop containing nucleotide triphosphate hydrolases"/>
    <property type="match status" value="1"/>
</dbReference>
<feature type="domain" description="AAA" evidence="1">
    <location>
        <begin position="1"/>
        <end position="174"/>
    </location>
</feature>
<dbReference type="Proteomes" id="UP000283975">
    <property type="component" value="Unassembled WGS sequence"/>
</dbReference>
<name>A0A414AL80_9FIRM</name>
<evidence type="ECO:0000313" key="2">
    <source>
        <dbReference type="EMBL" id="RHC50179.1"/>
    </source>
</evidence>
<evidence type="ECO:0000313" key="3">
    <source>
        <dbReference type="Proteomes" id="UP000283975"/>
    </source>
</evidence>
<comment type="caution">
    <text evidence="2">The sequence shown here is derived from an EMBL/GenBank/DDBJ whole genome shotgun (WGS) entry which is preliminary data.</text>
</comment>
<proteinExistence type="predicted"/>
<dbReference type="EMBL" id="QSHZ01000038">
    <property type="protein sequence ID" value="RHC50179.1"/>
    <property type="molecule type" value="Genomic_DNA"/>
</dbReference>
<sequence>MKTISIANLKGGVHKTTTAVSMAELIADRYQKKVLLLDNDKQGNASRLFRLYNPESLRGAPDMIKTREARKNMVQTENQNLSIIPCNYYMEQAVLDLQNDRASKQHNRYKEALDSVGDIFDYCIIDNPPDLGLNVVNALVASQEIIIPLHLDDYSMDGLDMLVEQIMSMRIFNPDIKLAGCLITGFEKTETSVAAEEWLREKSGQPVFERHIRHFKRAKDATFMHQSLITYCIRSGAAQDYKKFVEEYMGRERK</sequence>
<dbReference type="PANTHER" id="PTHR13696:SF52">
    <property type="entry name" value="PARA FAMILY PROTEIN CT_582"/>
    <property type="match status" value="1"/>
</dbReference>
<dbReference type="CDD" id="cd02042">
    <property type="entry name" value="ParAB_family"/>
    <property type="match status" value="1"/>
</dbReference>
<gene>
    <name evidence="2" type="ORF">DW839_25990</name>
</gene>